<evidence type="ECO:0000313" key="1">
    <source>
        <dbReference type="EMBL" id="MBN1573191.1"/>
    </source>
</evidence>
<dbReference type="InterPro" id="IPR038177">
    <property type="entry name" value="IAT_beta_sf"/>
</dbReference>
<name>A0A9D8KG66_9DELT</name>
<dbReference type="Proteomes" id="UP000809273">
    <property type="component" value="Unassembled WGS sequence"/>
</dbReference>
<sequence length="745" mass="77294">SHTKIDGLGTPYAKYALSDSGIILNGGRVEEPMRGFDYELGMRIPYISDYVETWAYAGGYHYKGRRVRDINGFMARLEVIPTDFMRLNYEFHHDNYSKAEHYGEVTFEVPFSVGNLVTGKNPFEGIGDVFTGSRDLKERMVEPVRRDVDVKVTVDEENDNIPGGNEEIEDVVFVSEDGSDVSGDGTKDNPYATITFALTDAKITSGACKTIHVMNSSTTAVIADNPTLNIADFLLWGSGANHPKYPNIINMPYTGHPTINDTLTLNAANPMVTGLGFDVTAGGDVGCIEVTNGAGVKIFNNMFRLTHSGGAEGAGIYANAATVGSATDPIFIANNTFDIVSSGNGAGIFFDGGAGCDTVFATIVNNTINLDADGWGWGIGFEYVSNIGSAASPVIVAGNTISTDATGSASGSYGIYFRDYTASGSQIFANIIGNDVSIVGGPYGSGIFMWMGSSTPENGYIGSAATPVIVSGNTVSVKPGSGAAASGINFWARDDIFATITGNDMSGGIVGSHAIAASNGIRLYSDAGNAGSATNPVIISGNVLNVSTTASDAFGISIASANIYAKITRNNMLNSINADDVGIGISLDATSGVGGDIGSATSPTIIAGNMMNVIGNNDNAFGTWLNAFGNVFGVIKSNYMDVTSGTNDAHGGRIITGGGGIIGDVTSLATYFTDNSGTIDGALNNYLLILTTGTVGGGNFVNWGDCSFTPVGGAWTGNYDIGDSLPAVGTGPVWTNFNASDTLTP</sequence>
<comment type="caution">
    <text evidence="1">The sequence shown here is derived from an EMBL/GenBank/DDBJ whole genome shotgun (WGS) entry which is preliminary data.</text>
</comment>
<dbReference type="Gene3D" id="3.30.1910.20">
    <property type="entry name" value="asparaginyl-tRNA synthetase, N-terminal domain"/>
    <property type="match status" value="1"/>
</dbReference>
<dbReference type="Gene3D" id="2.40.160.160">
    <property type="entry name" value="Inverse autotransporter, beta-domain"/>
    <property type="match status" value="1"/>
</dbReference>
<evidence type="ECO:0000313" key="2">
    <source>
        <dbReference type="Proteomes" id="UP000809273"/>
    </source>
</evidence>
<proteinExistence type="predicted"/>
<dbReference type="AlphaFoldDB" id="A0A9D8KG66"/>
<gene>
    <name evidence="1" type="ORF">JW984_08360</name>
</gene>
<protein>
    <submittedName>
        <fullName evidence="1">Uncharacterized protein</fullName>
    </submittedName>
</protein>
<reference evidence="1" key="1">
    <citation type="journal article" date="2021" name="Environ. Microbiol.">
        <title>Genomic characterization of three novel Desulfobacterota classes expand the metabolic and phylogenetic diversity of the phylum.</title>
        <authorList>
            <person name="Murphy C.L."/>
            <person name="Biggerstaff J."/>
            <person name="Eichhorn A."/>
            <person name="Ewing E."/>
            <person name="Shahan R."/>
            <person name="Soriano D."/>
            <person name="Stewart S."/>
            <person name="VanMol K."/>
            <person name="Walker R."/>
            <person name="Walters P."/>
            <person name="Elshahed M.S."/>
            <person name="Youssef N.H."/>
        </authorList>
    </citation>
    <scope>NUCLEOTIDE SEQUENCE</scope>
    <source>
        <strain evidence="1">Zod_Metabat.24</strain>
    </source>
</reference>
<reference evidence="1" key="2">
    <citation type="submission" date="2021-01" db="EMBL/GenBank/DDBJ databases">
        <authorList>
            <person name="Hahn C.R."/>
            <person name="Youssef N.H."/>
            <person name="Elshahed M."/>
        </authorList>
    </citation>
    <scope>NUCLEOTIDE SEQUENCE</scope>
    <source>
        <strain evidence="1">Zod_Metabat.24</strain>
    </source>
</reference>
<feature type="non-terminal residue" evidence="1">
    <location>
        <position position="1"/>
    </location>
</feature>
<organism evidence="1 2">
    <name type="scientific">Candidatus Zymogenus saltonus</name>
    <dbReference type="NCBI Taxonomy" id="2844893"/>
    <lineage>
        <taxon>Bacteria</taxon>
        <taxon>Deltaproteobacteria</taxon>
        <taxon>Candidatus Zymogenia</taxon>
        <taxon>Candidatus Zymogeniales</taxon>
        <taxon>Candidatus Zymogenaceae</taxon>
        <taxon>Candidatus Zymogenus</taxon>
    </lineage>
</organism>
<accession>A0A9D8KG66</accession>
<dbReference type="EMBL" id="JAFGIX010000041">
    <property type="protein sequence ID" value="MBN1573191.1"/>
    <property type="molecule type" value="Genomic_DNA"/>
</dbReference>